<proteinExistence type="predicted"/>
<accession>A0A4R0XTI1</accession>
<dbReference type="AlphaFoldDB" id="A0A4R0XTI1"/>
<sequence length="458" mass="54372">MPDSEKVNWYWTFSYFFHDQFNKITKKLREIRKSSGIEHDFTNKSKRLLKIKSFYTILIEGLKNSELNSFSINKNIDTWKGWTSFISHNKKMKRTMLEFILFQIGKSSIYSLLKKKNIAAKFNPNFCNFEYDKNENKIEMRIADLNSTLSHPSEGKEEADYFKSVFGFDCYEEMENAEFIERFVSEYYKRYSVISDAPVWIPIKLFEKIPPQYKETFERMVYDIKENNSNALGIGYRTPIIKNGDFILTCSVLLKMYVSNLYNGISLADFPEFIENPKKSERFCSQISKKYKSKYLQESVINELKEVFKEFDISIVPEWDEEEWNIFPIKGESFGDIDTFVKIPEQKIIITIENKWIKPHTNNPIAFANEKSKHKKHNKRWEKRSKKMHESFSESYAGWRWMNLFISSKPIMNMNSSYGTYVSFGQLKKWKKYPNLDGVLKSGGFFVQLKEKTNKKKP</sequence>
<evidence type="ECO:0000313" key="1">
    <source>
        <dbReference type="EMBL" id="TCG11067.1"/>
    </source>
</evidence>
<keyword evidence="2" id="KW-1185">Reference proteome</keyword>
<comment type="caution">
    <text evidence="1">The sequence shown here is derived from an EMBL/GenBank/DDBJ whole genome shotgun (WGS) entry which is preliminary data.</text>
</comment>
<evidence type="ECO:0000313" key="2">
    <source>
        <dbReference type="Proteomes" id="UP000291072"/>
    </source>
</evidence>
<gene>
    <name evidence="1" type="ORF">C4B25_02360</name>
</gene>
<dbReference type="EMBL" id="PSZP01000014">
    <property type="protein sequence ID" value="TCG11067.1"/>
    <property type="molecule type" value="Genomic_DNA"/>
</dbReference>
<reference evidence="1 2" key="1">
    <citation type="submission" date="2018-02" db="EMBL/GenBank/DDBJ databases">
        <title>Mycoplasma marinum and Mycoplasma todarodis sp. nov., moderately halophilic and psychrotolerant mycoplasmas isolated from cephalopods.</title>
        <authorList>
            <person name="Viver T."/>
        </authorList>
    </citation>
    <scope>NUCLEOTIDE SEQUENCE [LARGE SCALE GENOMIC DNA]</scope>
    <source>
        <strain evidence="1 2">5H</strain>
    </source>
</reference>
<organism evidence="1 2">
    <name type="scientific">Mycoplasma todarodis</name>
    <dbReference type="NCBI Taxonomy" id="1937191"/>
    <lineage>
        <taxon>Bacteria</taxon>
        <taxon>Bacillati</taxon>
        <taxon>Mycoplasmatota</taxon>
        <taxon>Mollicutes</taxon>
        <taxon>Mycoplasmataceae</taxon>
        <taxon>Mycoplasma</taxon>
    </lineage>
</organism>
<protein>
    <submittedName>
        <fullName evidence="1">Uncharacterized protein</fullName>
    </submittedName>
</protein>
<name>A0A4R0XTI1_9MOLU</name>
<dbReference type="Proteomes" id="UP000291072">
    <property type="component" value="Unassembled WGS sequence"/>
</dbReference>